<dbReference type="CDD" id="cd02440">
    <property type="entry name" value="AdoMet_MTases"/>
    <property type="match status" value="1"/>
</dbReference>
<dbReference type="Proteomes" id="UP000598174">
    <property type="component" value="Unassembled WGS sequence"/>
</dbReference>
<evidence type="ECO:0000256" key="2">
    <source>
        <dbReference type="ARBA" id="ARBA00005369"/>
    </source>
</evidence>
<evidence type="ECO:0000256" key="9">
    <source>
        <dbReference type="ARBA" id="ARBA00030757"/>
    </source>
</evidence>
<evidence type="ECO:0000313" key="12">
    <source>
        <dbReference type="EMBL" id="GIE14258.1"/>
    </source>
</evidence>
<dbReference type="AlphaFoldDB" id="A0A919J5A2"/>
<evidence type="ECO:0000256" key="8">
    <source>
        <dbReference type="ARBA" id="ARBA00022691"/>
    </source>
</evidence>
<evidence type="ECO:0000256" key="7">
    <source>
        <dbReference type="ARBA" id="ARBA00022679"/>
    </source>
</evidence>
<keyword evidence="6" id="KW-0489">Methyltransferase</keyword>
<sequence>MTHSDKLFSTVPVDYYTHHRERGETVHRSEPEWIHRELTSLDVPAGARVLEIGTGSGYSSALLAELVGPHGSVVSVDVDPHLVGWANLLHYERGLTTVRCHQADGMTGYPPQAPYDRIAAWCAAPRLPRAWAEQLRPGGRIVACLPIAALPSTTVIVTIVLADGQPYVQGITFGGYAQSTTGAVADVHSVPPRWVDWCIPHPVPSWIAIAWRADDDRLHTGARTALDRLLNPGHTEIYEPTPMDWRSWNAYTAVLDDPHLSVAALRGEIRGIGHTTPTSAALIDPDGAILADGPDSPSLQALRAWLQRWEHAGRPAADAFTPVLVPYEGADLPGWDLRMSL</sequence>
<evidence type="ECO:0000256" key="10">
    <source>
        <dbReference type="ARBA" id="ARBA00031323"/>
    </source>
</evidence>
<evidence type="ECO:0000256" key="5">
    <source>
        <dbReference type="ARBA" id="ARBA00022490"/>
    </source>
</evidence>
<evidence type="ECO:0000256" key="1">
    <source>
        <dbReference type="ARBA" id="ARBA00004496"/>
    </source>
</evidence>
<keyword evidence="13" id="KW-1185">Reference proteome</keyword>
<comment type="caution">
    <text evidence="12">The sequence shown here is derived from an EMBL/GenBank/DDBJ whole genome shotgun (WGS) entry which is preliminary data.</text>
</comment>
<organism evidence="12 13">
    <name type="scientific">Paractinoplanes ferrugineus</name>
    <dbReference type="NCBI Taxonomy" id="113564"/>
    <lineage>
        <taxon>Bacteria</taxon>
        <taxon>Bacillati</taxon>
        <taxon>Actinomycetota</taxon>
        <taxon>Actinomycetes</taxon>
        <taxon>Micromonosporales</taxon>
        <taxon>Micromonosporaceae</taxon>
        <taxon>Paractinoplanes</taxon>
    </lineage>
</organism>
<keyword evidence="7" id="KW-0808">Transferase</keyword>
<dbReference type="InterPro" id="IPR000682">
    <property type="entry name" value="PCMT"/>
</dbReference>
<gene>
    <name evidence="12" type="ORF">Afe05nite_60980</name>
</gene>
<evidence type="ECO:0000256" key="11">
    <source>
        <dbReference type="ARBA" id="ARBA00031350"/>
    </source>
</evidence>
<reference evidence="12" key="1">
    <citation type="submission" date="2021-01" db="EMBL/GenBank/DDBJ databases">
        <title>Whole genome shotgun sequence of Actinoplanes ferrugineus NBRC 15555.</title>
        <authorList>
            <person name="Komaki H."/>
            <person name="Tamura T."/>
        </authorList>
    </citation>
    <scope>NUCLEOTIDE SEQUENCE</scope>
    <source>
        <strain evidence="12">NBRC 15555</strain>
    </source>
</reference>
<dbReference type="GO" id="GO:0032259">
    <property type="term" value="P:methylation"/>
    <property type="evidence" value="ECO:0007669"/>
    <property type="project" value="UniProtKB-KW"/>
</dbReference>
<dbReference type="Pfam" id="PF01135">
    <property type="entry name" value="PCMT"/>
    <property type="match status" value="1"/>
</dbReference>
<dbReference type="RefSeq" id="WP_203820662.1">
    <property type="nucleotide sequence ID" value="NZ_BAAABP010000015.1"/>
</dbReference>
<evidence type="ECO:0000256" key="6">
    <source>
        <dbReference type="ARBA" id="ARBA00022603"/>
    </source>
</evidence>
<dbReference type="EC" id="2.1.1.77" evidence="3"/>
<evidence type="ECO:0000256" key="4">
    <source>
        <dbReference type="ARBA" id="ARBA00013346"/>
    </source>
</evidence>
<dbReference type="GO" id="GO:0005737">
    <property type="term" value="C:cytoplasm"/>
    <property type="evidence" value="ECO:0007669"/>
    <property type="project" value="UniProtKB-SubCell"/>
</dbReference>
<comment type="subcellular location">
    <subcellularLocation>
        <location evidence="1">Cytoplasm</location>
    </subcellularLocation>
</comment>
<dbReference type="Gene3D" id="3.40.50.150">
    <property type="entry name" value="Vaccinia Virus protein VP39"/>
    <property type="match status" value="1"/>
</dbReference>
<evidence type="ECO:0000256" key="3">
    <source>
        <dbReference type="ARBA" id="ARBA00011890"/>
    </source>
</evidence>
<dbReference type="PROSITE" id="PS01279">
    <property type="entry name" value="PCMT"/>
    <property type="match status" value="1"/>
</dbReference>
<comment type="similarity">
    <text evidence="2">Belongs to the methyltransferase superfamily. L-isoaspartyl/D-aspartyl protein methyltransferase family.</text>
</comment>
<keyword evidence="5" id="KW-0963">Cytoplasm</keyword>
<dbReference type="PANTHER" id="PTHR11579:SF0">
    <property type="entry name" value="PROTEIN-L-ISOASPARTATE(D-ASPARTATE) O-METHYLTRANSFERASE"/>
    <property type="match status" value="1"/>
</dbReference>
<accession>A0A919J5A2</accession>
<protein>
    <recommendedName>
        <fullName evidence="4">Protein-L-isoaspartate O-methyltransferase</fullName>
        <ecNumber evidence="3">2.1.1.77</ecNumber>
    </recommendedName>
    <alternativeName>
        <fullName evidence="11">L-isoaspartyl protein carboxyl methyltransferase</fullName>
    </alternativeName>
    <alternativeName>
        <fullName evidence="9">Protein L-isoaspartyl methyltransferase</fullName>
    </alternativeName>
    <alternativeName>
        <fullName evidence="10">Protein-beta-aspartate methyltransferase</fullName>
    </alternativeName>
</protein>
<keyword evidence="8" id="KW-0949">S-adenosyl-L-methionine</keyword>
<dbReference type="GO" id="GO:0004719">
    <property type="term" value="F:protein-L-isoaspartate (D-aspartate) O-methyltransferase activity"/>
    <property type="evidence" value="ECO:0007669"/>
    <property type="project" value="UniProtKB-EC"/>
</dbReference>
<dbReference type="SUPFAM" id="SSF53335">
    <property type="entry name" value="S-adenosyl-L-methionine-dependent methyltransferases"/>
    <property type="match status" value="1"/>
</dbReference>
<dbReference type="EMBL" id="BOMM01000052">
    <property type="protein sequence ID" value="GIE14258.1"/>
    <property type="molecule type" value="Genomic_DNA"/>
</dbReference>
<name>A0A919J5A2_9ACTN</name>
<proteinExistence type="inferred from homology"/>
<dbReference type="InterPro" id="IPR029063">
    <property type="entry name" value="SAM-dependent_MTases_sf"/>
</dbReference>
<dbReference type="PANTHER" id="PTHR11579">
    <property type="entry name" value="PROTEIN-L-ISOASPARTATE O-METHYLTRANSFERASE"/>
    <property type="match status" value="1"/>
</dbReference>
<evidence type="ECO:0000313" key="13">
    <source>
        <dbReference type="Proteomes" id="UP000598174"/>
    </source>
</evidence>